<keyword evidence="5 7" id="KW-0472">Membrane</keyword>
<sequence length="604" mass="70178">MPPQNDADDGLEYVVLSLPSPHRLQHPDPSTRSHKMRIVDLTVDVPSSARRVSQRESQEKVAPPRWRTPEFLFYYVIAAVVLPYMAYIPMRLSQSWHPNYLLYEHRLSKGWIPGRKIDNSDAQYRSFRDNIPHLTAATLLFAALKFAWTRLAPRNDHEGDAYLIPFRLALSLGMVFVLHGTSTFKILLILSANYYLARTCRGSPLGPILTWVFNAAVLFLNDYYNGYRYGEILPSLHILDSYDGLYPRWHISYNITMLRIISFNMDFHWASTGSEAMQVQTDRSSPQDDRQPQRLDGRSSLLDDRQRQRVSHDRDAYSFLNYLAYILYAPLYIAGPIMTFNDFVWQHRRPMPPTRRSLLGYICRWVFCVLTMEVILHYMYVVAMKDARAWPGDSPAEISMIGFWNLIIVWLKLLIPWRFFRLWALVDGIDPPENMVRCMANNYSTFGFWRSWHRSYNLWIVRYIYIPLGGSKRVLLNSALVFSFVALWHDLTFKLLAWGWLVTLFVIPEIVGKAVVPEGKFGDRWWYRHVCALGGVLNVLMMMTANLVGFVVGVDGVQYLVKQVFGSQEGLRFLAAAVSCLFVGVQLMFEYREEELRQGIVRKC</sequence>
<evidence type="ECO:0000256" key="3">
    <source>
        <dbReference type="ARBA" id="ARBA00022692"/>
    </source>
</evidence>
<reference evidence="8 9" key="1">
    <citation type="journal article" date="2019" name="New Phytol.">
        <title>Comparative genomics reveals unique wood-decay strategies and fruiting body development in the Schizophyllaceae.</title>
        <authorList>
            <person name="Almasi E."/>
            <person name="Sahu N."/>
            <person name="Krizsan K."/>
            <person name="Balint B."/>
            <person name="Kovacs G.M."/>
            <person name="Kiss B."/>
            <person name="Cseklye J."/>
            <person name="Drula E."/>
            <person name="Henrissat B."/>
            <person name="Nagy I."/>
            <person name="Chovatia M."/>
            <person name="Adam C."/>
            <person name="LaButti K."/>
            <person name="Lipzen A."/>
            <person name="Riley R."/>
            <person name="Grigoriev I.V."/>
            <person name="Nagy L.G."/>
        </authorList>
    </citation>
    <scope>NUCLEOTIDE SEQUENCE [LARGE SCALE GENOMIC DNA]</scope>
    <source>
        <strain evidence="8 9">NL-1724</strain>
    </source>
</reference>
<comment type="caution">
    <text evidence="8">The sequence shown here is derived from an EMBL/GenBank/DDBJ whole genome shotgun (WGS) entry which is preliminary data.</text>
</comment>
<keyword evidence="8" id="KW-0808">Transferase</keyword>
<organism evidence="8 9">
    <name type="scientific">Schizophyllum amplum</name>
    <dbReference type="NCBI Taxonomy" id="97359"/>
    <lineage>
        <taxon>Eukaryota</taxon>
        <taxon>Fungi</taxon>
        <taxon>Dikarya</taxon>
        <taxon>Basidiomycota</taxon>
        <taxon>Agaricomycotina</taxon>
        <taxon>Agaricomycetes</taxon>
        <taxon>Agaricomycetidae</taxon>
        <taxon>Agaricales</taxon>
        <taxon>Schizophyllaceae</taxon>
        <taxon>Schizophyllum</taxon>
    </lineage>
</organism>
<dbReference type="InterPro" id="IPR051085">
    <property type="entry name" value="MB_O-acyltransferase"/>
</dbReference>
<feature type="transmembrane region" description="Helical" evidence="7">
    <location>
        <begin position="528"/>
        <end position="551"/>
    </location>
</feature>
<feature type="transmembrane region" description="Helical" evidence="7">
    <location>
        <begin position="474"/>
        <end position="491"/>
    </location>
</feature>
<dbReference type="GO" id="GO:0008374">
    <property type="term" value="F:O-acyltransferase activity"/>
    <property type="evidence" value="ECO:0007669"/>
    <property type="project" value="TreeGrafter"/>
</dbReference>
<dbReference type="GO" id="GO:0005783">
    <property type="term" value="C:endoplasmic reticulum"/>
    <property type="evidence" value="ECO:0007669"/>
    <property type="project" value="TreeGrafter"/>
</dbReference>
<feature type="transmembrane region" description="Helical" evidence="7">
    <location>
        <begin position="319"/>
        <end position="340"/>
    </location>
</feature>
<keyword evidence="8" id="KW-0012">Acyltransferase</keyword>
<dbReference type="STRING" id="97359.A0A550CHI6"/>
<dbReference type="EMBL" id="VDMD01000007">
    <property type="protein sequence ID" value="TRM64267.1"/>
    <property type="molecule type" value="Genomic_DNA"/>
</dbReference>
<evidence type="ECO:0000256" key="2">
    <source>
        <dbReference type="ARBA" id="ARBA00010323"/>
    </source>
</evidence>
<evidence type="ECO:0000256" key="1">
    <source>
        <dbReference type="ARBA" id="ARBA00004141"/>
    </source>
</evidence>
<dbReference type="OrthoDB" id="420606at2759"/>
<evidence type="ECO:0000313" key="9">
    <source>
        <dbReference type="Proteomes" id="UP000320762"/>
    </source>
</evidence>
<dbReference type="PANTHER" id="PTHR13285:SF18">
    <property type="entry name" value="PROTEIN-CYSTEINE N-PALMITOYLTRANSFERASE RASP"/>
    <property type="match status" value="1"/>
</dbReference>
<comment type="subcellular location">
    <subcellularLocation>
        <location evidence="1">Membrane</location>
        <topology evidence="1">Multi-pass membrane protein</topology>
    </subcellularLocation>
</comment>
<proteinExistence type="inferred from homology"/>
<dbReference type="AlphaFoldDB" id="A0A550CHI6"/>
<dbReference type="Proteomes" id="UP000320762">
    <property type="component" value="Unassembled WGS sequence"/>
</dbReference>
<evidence type="ECO:0000256" key="7">
    <source>
        <dbReference type="SAM" id="Phobius"/>
    </source>
</evidence>
<dbReference type="Pfam" id="PF03062">
    <property type="entry name" value="MBOAT"/>
    <property type="match status" value="1"/>
</dbReference>
<protein>
    <submittedName>
        <fullName evidence="8">MBOAT, membrane-bound O-acyltransferase family-domain-containing protein</fullName>
    </submittedName>
</protein>
<keyword evidence="9" id="KW-1185">Reference proteome</keyword>
<feature type="compositionally biased region" description="Basic and acidic residues" evidence="6">
    <location>
        <begin position="285"/>
        <end position="307"/>
    </location>
</feature>
<accession>A0A550CHI6</accession>
<keyword evidence="4 7" id="KW-1133">Transmembrane helix</keyword>
<feature type="transmembrane region" description="Helical" evidence="7">
    <location>
        <begin position="497"/>
        <end position="516"/>
    </location>
</feature>
<feature type="region of interest" description="Disordered" evidence="6">
    <location>
        <begin position="279"/>
        <end position="307"/>
    </location>
</feature>
<feature type="transmembrane region" description="Helical" evidence="7">
    <location>
        <begin position="168"/>
        <end position="196"/>
    </location>
</feature>
<evidence type="ECO:0000256" key="6">
    <source>
        <dbReference type="SAM" id="MobiDB-lite"/>
    </source>
</evidence>
<feature type="transmembrane region" description="Helical" evidence="7">
    <location>
        <begin position="72"/>
        <end position="90"/>
    </location>
</feature>
<dbReference type="GO" id="GO:0016020">
    <property type="term" value="C:membrane"/>
    <property type="evidence" value="ECO:0007669"/>
    <property type="project" value="UniProtKB-SubCell"/>
</dbReference>
<keyword evidence="3 7" id="KW-0812">Transmembrane</keyword>
<dbReference type="GO" id="GO:0006506">
    <property type="term" value="P:GPI anchor biosynthetic process"/>
    <property type="evidence" value="ECO:0007669"/>
    <property type="project" value="TreeGrafter"/>
</dbReference>
<dbReference type="PANTHER" id="PTHR13285">
    <property type="entry name" value="ACYLTRANSFERASE"/>
    <property type="match status" value="1"/>
</dbReference>
<evidence type="ECO:0000313" key="8">
    <source>
        <dbReference type="EMBL" id="TRM64267.1"/>
    </source>
</evidence>
<evidence type="ECO:0000256" key="4">
    <source>
        <dbReference type="ARBA" id="ARBA00022989"/>
    </source>
</evidence>
<feature type="transmembrane region" description="Helical" evidence="7">
    <location>
        <begin position="361"/>
        <end position="381"/>
    </location>
</feature>
<evidence type="ECO:0000256" key="5">
    <source>
        <dbReference type="ARBA" id="ARBA00023136"/>
    </source>
</evidence>
<gene>
    <name evidence="8" type="ORF">BD626DRAFT_491286</name>
</gene>
<feature type="transmembrane region" description="Helical" evidence="7">
    <location>
        <begin position="401"/>
        <end position="420"/>
    </location>
</feature>
<comment type="similarity">
    <text evidence="2">Belongs to the membrane-bound acyltransferase family.</text>
</comment>
<feature type="transmembrane region" description="Helical" evidence="7">
    <location>
        <begin position="571"/>
        <end position="589"/>
    </location>
</feature>
<dbReference type="InterPro" id="IPR004299">
    <property type="entry name" value="MBOAT_fam"/>
</dbReference>
<name>A0A550CHI6_9AGAR</name>
<feature type="transmembrane region" description="Helical" evidence="7">
    <location>
        <begin position="208"/>
        <end position="224"/>
    </location>
</feature>